<evidence type="ECO:0000256" key="5">
    <source>
        <dbReference type="ARBA" id="ARBA00022989"/>
    </source>
</evidence>
<dbReference type="AlphaFoldDB" id="A0A2W5A1E5"/>
<sequence length="209" mass="21834">MKMPPGPYTQAIIALTSIVWLALWLTGWLDISGMLGGFIPARVGGLAHVAGALPVWLTPLSAALLHANLVHLGFNMLMLAFCGRFTESAIGARPYLLLYVVGAYAAAAAQYLAGPASTVPMVGASGAISAVVGAYAMLYGQQKTRAVGPFSATLVHVAWLAAAWIVVQIMFELAMSGGATQIAIAAHIGGFIAGLILARPLLIWHYRHA</sequence>
<dbReference type="PANTHER" id="PTHR43731:SF14">
    <property type="entry name" value="PRESENILIN-ASSOCIATED RHOMBOID-LIKE PROTEIN, MITOCHONDRIAL"/>
    <property type="match status" value="1"/>
</dbReference>
<dbReference type="Pfam" id="PF01694">
    <property type="entry name" value="Rhomboid"/>
    <property type="match status" value="1"/>
</dbReference>
<evidence type="ECO:0000256" key="6">
    <source>
        <dbReference type="ARBA" id="ARBA00023136"/>
    </source>
</evidence>
<dbReference type="Gene3D" id="1.20.1540.10">
    <property type="entry name" value="Rhomboid-like"/>
    <property type="match status" value="1"/>
</dbReference>
<dbReference type="EMBL" id="QFNN01000094">
    <property type="protein sequence ID" value="PZO88340.1"/>
    <property type="molecule type" value="Genomic_DNA"/>
</dbReference>
<dbReference type="InterPro" id="IPR022764">
    <property type="entry name" value="Peptidase_S54_rhomboid_dom"/>
</dbReference>
<proteinExistence type="inferred from homology"/>
<keyword evidence="6 7" id="KW-0472">Membrane</keyword>
<evidence type="ECO:0000259" key="8">
    <source>
        <dbReference type="Pfam" id="PF01694"/>
    </source>
</evidence>
<evidence type="ECO:0000256" key="4">
    <source>
        <dbReference type="ARBA" id="ARBA00022801"/>
    </source>
</evidence>
<dbReference type="InterPro" id="IPR035952">
    <property type="entry name" value="Rhomboid-like_sf"/>
</dbReference>
<feature type="domain" description="Peptidase S54 rhomboid" evidence="8">
    <location>
        <begin position="58"/>
        <end position="201"/>
    </location>
</feature>
<reference evidence="9 10" key="1">
    <citation type="submission" date="2017-08" db="EMBL/GenBank/DDBJ databases">
        <title>Infants hospitalized years apart are colonized by the same room-sourced microbial strains.</title>
        <authorList>
            <person name="Brooks B."/>
            <person name="Olm M.R."/>
            <person name="Firek B.A."/>
            <person name="Baker R."/>
            <person name="Thomas B.C."/>
            <person name="Morowitz M.J."/>
            <person name="Banfield J.F."/>
        </authorList>
    </citation>
    <scope>NUCLEOTIDE SEQUENCE [LARGE SCALE GENOMIC DNA]</scope>
    <source>
        <strain evidence="9">S2_018_000_R2_101</strain>
    </source>
</reference>
<keyword evidence="3 7" id="KW-0812">Transmembrane</keyword>
<evidence type="ECO:0000256" key="3">
    <source>
        <dbReference type="ARBA" id="ARBA00022692"/>
    </source>
</evidence>
<protein>
    <submittedName>
        <fullName evidence="9">Rhomboid family intramembrane serine protease</fullName>
    </submittedName>
</protein>
<organism evidence="9 10">
    <name type="scientific">Sphingomonas sanxanigenens</name>
    <dbReference type="NCBI Taxonomy" id="397260"/>
    <lineage>
        <taxon>Bacteria</taxon>
        <taxon>Pseudomonadati</taxon>
        <taxon>Pseudomonadota</taxon>
        <taxon>Alphaproteobacteria</taxon>
        <taxon>Sphingomonadales</taxon>
        <taxon>Sphingomonadaceae</taxon>
        <taxon>Sphingomonas</taxon>
    </lineage>
</organism>
<dbReference type="GO" id="GO:0006508">
    <property type="term" value="P:proteolysis"/>
    <property type="evidence" value="ECO:0007669"/>
    <property type="project" value="UniProtKB-KW"/>
</dbReference>
<evidence type="ECO:0000313" key="10">
    <source>
        <dbReference type="Proteomes" id="UP000249066"/>
    </source>
</evidence>
<dbReference type="GO" id="GO:0004252">
    <property type="term" value="F:serine-type endopeptidase activity"/>
    <property type="evidence" value="ECO:0007669"/>
    <property type="project" value="InterPro"/>
</dbReference>
<keyword evidence="9" id="KW-0645">Protease</keyword>
<gene>
    <name evidence="9" type="ORF">DI623_12910</name>
</gene>
<feature type="transmembrane region" description="Helical" evidence="7">
    <location>
        <begin position="119"/>
        <end position="138"/>
    </location>
</feature>
<dbReference type="GO" id="GO:0016020">
    <property type="term" value="C:membrane"/>
    <property type="evidence" value="ECO:0007669"/>
    <property type="project" value="UniProtKB-SubCell"/>
</dbReference>
<feature type="transmembrane region" description="Helical" evidence="7">
    <location>
        <begin position="95"/>
        <end position="113"/>
    </location>
</feature>
<name>A0A2W5A1E5_9SPHN</name>
<comment type="subcellular location">
    <subcellularLocation>
        <location evidence="1">Membrane</location>
        <topology evidence="1">Multi-pass membrane protein</topology>
    </subcellularLocation>
</comment>
<feature type="transmembrane region" description="Helical" evidence="7">
    <location>
        <begin position="150"/>
        <end position="171"/>
    </location>
</feature>
<evidence type="ECO:0000256" key="1">
    <source>
        <dbReference type="ARBA" id="ARBA00004141"/>
    </source>
</evidence>
<dbReference type="Proteomes" id="UP000249066">
    <property type="component" value="Unassembled WGS sequence"/>
</dbReference>
<evidence type="ECO:0000256" key="2">
    <source>
        <dbReference type="ARBA" id="ARBA00009045"/>
    </source>
</evidence>
<feature type="transmembrane region" description="Helical" evidence="7">
    <location>
        <begin position="63"/>
        <end position="83"/>
    </location>
</feature>
<evidence type="ECO:0000256" key="7">
    <source>
        <dbReference type="SAM" id="Phobius"/>
    </source>
</evidence>
<accession>A0A2W5A1E5</accession>
<feature type="transmembrane region" description="Helical" evidence="7">
    <location>
        <begin position="183"/>
        <end position="204"/>
    </location>
</feature>
<feature type="transmembrane region" description="Helical" evidence="7">
    <location>
        <begin position="12"/>
        <end position="31"/>
    </location>
</feature>
<dbReference type="SUPFAM" id="SSF144091">
    <property type="entry name" value="Rhomboid-like"/>
    <property type="match status" value="1"/>
</dbReference>
<keyword evidence="4" id="KW-0378">Hydrolase</keyword>
<dbReference type="PANTHER" id="PTHR43731">
    <property type="entry name" value="RHOMBOID PROTEASE"/>
    <property type="match status" value="1"/>
</dbReference>
<evidence type="ECO:0000313" key="9">
    <source>
        <dbReference type="EMBL" id="PZO88340.1"/>
    </source>
</evidence>
<comment type="caution">
    <text evidence="9">The sequence shown here is derived from an EMBL/GenBank/DDBJ whole genome shotgun (WGS) entry which is preliminary data.</text>
</comment>
<comment type="similarity">
    <text evidence="2">Belongs to the peptidase S54 family.</text>
</comment>
<dbReference type="InterPro" id="IPR050925">
    <property type="entry name" value="Rhomboid_protease_S54"/>
</dbReference>
<keyword evidence="5 7" id="KW-1133">Transmembrane helix</keyword>